<evidence type="ECO:0000259" key="1">
    <source>
        <dbReference type="PROSITE" id="PS51725"/>
    </source>
</evidence>
<gene>
    <name evidence="2" type="ORF">B4N89_08825</name>
</gene>
<organism evidence="2 3">
    <name type="scientific">Embleya scabrispora</name>
    <dbReference type="NCBI Taxonomy" id="159449"/>
    <lineage>
        <taxon>Bacteria</taxon>
        <taxon>Bacillati</taxon>
        <taxon>Actinomycetota</taxon>
        <taxon>Actinomycetes</taxon>
        <taxon>Kitasatosporales</taxon>
        <taxon>Streptomycetaceae</taxon>
        <taxon>Embleya</taxon>
    </lineage>
</organism>
<dbReference type="PROSITE" id="PS51725">
    <property type="entry name" value="ABM"/>
    <property type="match status" value="1"/>
</dbReference>
<dbReference type="SUPFAM" id="SSF54909">
    <property type="entry name" value="Dimeric alpha+beta barrel"/>
    <property type="match status" value="1"/>
</dbReference>
<dbReference type="InterPro" id="IPR007138">
    <property type="entry name" value="ABM_dom"/>
</dbReference>
<protein>
    <recommendedName>
        <fullName evidence="1">ABM domain-containing protein</fullName>
    </recommendedName>
</protein>
<name>A0A1T3NW15_9ACTN</name>
<dbReference type="Gene3D" id="3.30.70.100">
    <property type="match status" value="1"/>
</dbReference>
<keyword evidence="3" id="KW-1185">Reference proteome</keyword>
<dbReference type="InterPro" id="IPR011008">
    <property type="entry name" value="Dimeric_a/b-barrel"/>
</dbReference>
<feature type="domain" description="ABM" evidence="1">
    <location>
        <begin position="14"/>
        <end position="108"/>
    </location>
</feature>
<evidence type="ECO:0000313" key="3">
    <source>
        <dbReference type="Proteomes" id="UP000190037"/>
    </source>
</evidence>
<dbReference type="STRING" id="159449.B4N89_08825"/>
<dbReference type="Proteomes" id="UP000190037">
    <property type="component" value="Unassembled WGS sequence"/>
</dbReference>
<accession>A0A1T3NW15</accession>
<dbReference type="Pfam" id="PF03992">
    <property type="entry name" value="ABM"/>
    <property type="match status" value="1"/>
</dbReference>
<comment type="caution">
    <text evidence="2">The sequence shown here is derived from an EMBL/GenBank/DDBJ whole genome shotgun (WGS) entry which is preliminary data.</text>
</comment>
<proteinExistence type="predicted"/>
<dbReference type="OrthoDB" id="3382888at2"/>
<reference evidence="2 3" key="1">
    <citation type="submission" date="2017-03" db="EMBL/GenBank/DDBJ databases">
        <title>Draft genome sequence of Streptomyces scabrisporus NF3, endophyte isolated from Amphipterygium adstringens.</title>
        <authorList>
            <person name="Vazquez M."/>
            <person name="Ceapa C.D."/>
            <person name="Rodriguez Luna D."/>
            <person name="Sanchez Esquivel S."/>
        </authorList>
    </citation>
    <scope>NUCLEOTIDE SEQUENCE [LARGE SCALE GENOMIC DNA]</scope>
    <source>
        <strain evidence="2 3">NF3</strain>
    </source>
</reference>
<dbReference type="AlphaFoldDB" id="A0A1T3NW15"/>
<sequence>MSSDNYDATGSGVITFVNTFTVHCPPEEFEKVFVEISEFMAAQPGFISYSLSRHVDEDKQDRYVNIALWTDVESWRNAVAHPGFQSHAKEIRARSTNEGNLYAPRQAFSVK</sequence>
<dbReference type="EMBL" id="MWQN01000001">
    <property type="protein sequence ID" value="OPC81037.1"/>
    <property type="molecule type" value="Genomic_DNA"/>
</dbReference>
<dbReference type="RefSeq" id="WP_078979214.1">
    <property type="nucleotide sequence ID" value="NZ_MWQN01000001.1"/>
</dbReference>
<evidence type="ECO:0000313" key="2">
    <source>
        <dbReference type="EMBL" id="OPC81037.1"/>
    </source>
</evidence>